<dbReference type="InterPro" id="IPR015914">
    <property type="entry name" value="PAPs_N"/>
</dbReference>
<dbReference type="SMART" id="SM00060">
    <property type="entry name" value="FN3"/>
    <property type="match status" value="2"/>
</dbReference>
<dbReference type="GO" id="GO:0003993">
    <property type="term" value="F:acid phosphatase activity"/>
    <property type="evidence" value="ECO:0007669"/>
    <property type="project" value="InterPro"/>
</dbReference>
<gene>
    <name evidence="3" type="ORF">BWX89_01548</name>
</gene>
<dbReference type="GO" id="GO:0046872">
    <property type="term" value="F:metal ion binding"/>
    <property type="evidence" value="ECO:0007669"/>
    <property type="project" value="InterPro"/>
</dbReference>
<comment type="caution">
    <text evidence="3">The sequence shown here is derived from an EMBL/GenBank/DDBJ whole genome shotgun (WGS) entry which is preliminary data.</text>
</comment>
<dbReference type="InterPro" id="IPR036116">
    <property type="entry name" value="FN3_sf"/>
</dbReference>
<dbReference type="InterPro" id="IPR039331">
    <property type="entry name" value="PAPs-like"/>
</dbReference>
<evidence type="ECO:0000259" key="2">
    <source>
        <dbReference type="SMART" id="SM00060"/>
    </source>
</evidence>
<protein>
    <recommendedName>
        <fullName evidence="2">Fibronectin type-III domain-containing protein</fullName>
    </recommendedName>
</protein>
<evidence type="ECO:0000313" key="3">
    <source>
        <dbReference type="EMBL" id="OQB71988.1"/>
    </source>
</evidence>
<dbReference type="Pfam" id="PF18998">
    <property type="entry name" value="Flg_new_2"/>
    <property type="match status" value="6"/>
</dbReference>
<proteinExistence type="predicted"/>
<feature type="domain" description="Fibronectin type-III" evidence="2">
    <location>
        <begin position="835"/>
        <end position="919"/>
    </location>
</feature>
<organism evidence="3">
    <name type="scientific">candidate division TA06 bacterium ADurb.Bin131</name>
    <dbReference type="NCBI Taxonomy" id="1852827"/>
    <lineage>
        <taxon>Bacteria</taxon>
        <taxon>Bacteria division TA06</taxon>
    </lineage>
</organism>
<sequence>MIIRISKTIVFFTLVFAMYAFSSTPQYIRTSNIVDVCFNVSWITANSEQGYIRYGTSSSNMNMIAYDKRGLSFSGTTHYVEIDGLSTSTTYYFDIISGGITYDNSGAHYSATTGPVISSPPSPSTRYGRILMNDGSTFAEGTIAFITLKDNNGFGSSGQSQLLSGIVESGYWAVDVGAIRKSDLSDYFSFSETDTIEIFAEGSIYGTNFLSTTIGSPDASIKMPDIVLQPDHILKVNINGSGSVTKNPDFSSYRHGERVSVTLTAIPDAHYQFISWSGDITSTVNPVSVLMDSNKTIAANFATGTFTLTVNQPSNGSISPSTGSYAYGSDVVLTATPLPGYHFVRWTGDATGTQNPTTIHVDSNKTLSCIFEINTYSLNLQTSGSGSVKKSPDQELYNYGTSVQITAIPVNGWSFVNWSGDINGSENPKTIVMDGNKTITANFLINMYSLTTNVVSGSGSISRQPDQASYAYGTSVSLTAIPSAHYHFISWSGDVSGSVNPQSIVMDSNKNVGASFAVDTYTLSVSQPDNGLISPSGGTYDYGSSVKLVCIPSPHYHFVRWTGDAIGTETSITITMDGNKNISAICAIDTHTVSIIIQGQGTVNLDPASGLYPYGSSVTLTAIPDSDYIFVNWAGDITSTDNPKTILITGDLSIIATFSTTNVIYLSNGWNLISLPVNIGTDLKASSITGEIISKGGNCTEIVKWINNAWKGYIVGVPVNDFSVDAGKGYFVRMENTFLWNIFGKDITEIVIPLTSGWNLVGIPSAMLPEGYTAQKMIDEINLQGGDCVEVVRWRNGMWDSHIDEIPFNDFSINSGKGYFVRCLTASSWIPGSNTGPAMINPVISNITDTSFVVSWTTSSSQTGYISYGTAPAVLNMNSYDKRGTGISSTTHYIVVSGLSPLTTYYFDIICGGTIFNNNGNHFSITTGPTLGLPSPDNVFGQVYKPGGTIYAEGTIVYLTIKDNDGSGSPGQSQKLSSIVDENGYWVVNLSTARFQDLSGYFIYSSTDIIEINADGAVDGTSNKSINVKNAKPSPVMILQ</sequence>
<dbReference type="Gene3D" id="2.60.40.380">
    <property type="entry name" value="Purple acid phosphatase-like, N-terminal"/>
    <property type="match status" value="1"/>
</dbReference>
<dbReference type="Proteomes" id="UP000485562">
    <property type="component" value="Unassembled WGS sequence"/>
</dbReference>
<reference evidence="3" key="1">
    <citation type="submission" date="2017-02" db="EMBL/GenBank/DDBJ databases">
        <title>Delving into the versatile metabolic prowess of the omnipresent phylum Bacteroidetes.</title>
        <authorList>
            <person name="Nobu M.K."/>
            <person name="Mei R."/>
            <person name="Narihiro T."/>
            <person name="Kuroda K."/>
            <person name="Liu W.-T."/>
        </authorList>
    </citation>
    <scope>NUCLEOTIDE SEQUENCE</scope>
    <source>
        <strain evidence="3">ADurb.Bin131</strain>
    </source>
</reference>
<dbReference type="PANTHER" id="PTHR22953">
    <property type="entry name" value="ACID PHOSPHATASE RELATED"/>
    <property type="match status" value="1"/>
</dbReference>
<accession>A0A1V6C4Z6</accession>
<dbReference type="InterPro" id="IPR013783">
    <property type="entry name" value="Ig-like_fold"/>
</dbReference>
<evidence type="ECO:0000256" key="1">
    <source>
        <dbReference type="ARBA" id="ARBA00022729"/>
    </source>
</evidence>
<dbReference type="Gene3D" id="2.60.40.10">
    <property type="entry name" value="Immunoglobulins"/>
    <property type="match status" value="1"/>
</dbReference>
<dbReference type="AlphaFoldDB" id="A0A1V6C4Z6"/>
<name>A0A1V6C4Z6_UNCT6</name>
<dbReference type="InterPro" id="IPR003961">
    <property type="entry name" value="FN3_dom"/>
</dbReference>
<dbReference type="InterPro" id="IPR044060">
    <property type="entry name" value="Bacterial_rp_domain"/>
</dbReference>
<dbReference type="EMBL" id="MWDQ01000146">
    <property type="protein sequence ID" value="OQB71988.1"/>
    <property type="molecule type" value="Genomic_DNA"/>
</dbReference>
<dbReference type="Pfam" id="PF16656">
    <property type="entry name" value="Pur_ac_phosph_N"/>
    <property type="match status" value="1"/>
</dbReference>
<feature type="domain" description="Fibronectin type-III" evidence="2">
    <location>
        <begin position="22"/>
        <end position="106"/>
    </location>
</feature>
<dbReference type="PANTHER" id="PTHR22953:SF153">
    <property type="entry name" value="PURPLE ACID PHOSPHATASE"/>
    <property type="match status" value="1"/>
</dbReference>
<dbReference type="SUPFAM" id="SSF49265">
    <property type="entry name" value="Fibronectin type III"/>
    <property type="match status" value="1"/>
</dbReference>
<keyword evidence="1" id="KW-0732">Signal</keyword>